<accession>A0ABT9BGT9</accession>
<keyword evidence="2" id="KW-1185">Reference proteome</keyword>
<dbReference type="RefSeq" id="WP_305008925.1">
    <property type="nucleotide sequence ID" value="NZ_JAUQSY010000020.1"/>
</dbReference>
<sequence>MLDIVERRAAGLLDIDAGAPALLQVWRAAIEFEIAEITRLVGDEAAPPS</sequence>
<gene>
    <name evidence="1" type="ORF">Q5H93_22305</name>
</gene>
<organism evidence="1 2">
    <name type="scientific">Hymenobacter aranciens</name>
    <dbReference type="NCBI Taxonomy" id="3063996"/>
    <lineage>
        <taxon>Bacteria</taxon>
        <taxon>Pseudomonadati</taxon>
        <taxon>Bacteroidota</taxon>
        <taxon>Cytophagia</taxon>
        <taxon>Cytophagales</taxon>
        <taxon>Hymenobacteraceae</taxon>
        <taxon>Hymenobacter</taxon>
    </lineage>
</organism>
<dbReference type="Proteomes" id="UP001176429">
    <property type="component" value="Unassembled WGS sequence"/>
</dbReference>
<evidence type="ECO:0000313" key="2">
    <source>
        <dbReference type="Proteomes" id="UP001176429"/>
    </source>
</evidence>
<proteinExistence type="predicted"/>
<reference evidence="1" key="1">
    <citation type="submission" date="2023-07" db="EMBL/GenBank/DDBJ databases">
        <authorList>
            <person name="Kim M.K."/>
        </authorList>
    </citation>
    <scope>NUCLEOTIDE SEQUENCE</scope>
    <source>
        <strain evidence="1">ASUV-10-1</strain>
    </source>
</reference>
<comment type="caution">
    <text evidence="1">The sequence shown here is derived from an EMBL/GenBank/DDBJ whole genome shotgun (WGS) entry which is preliminary data.</text>
</comment>
<dbReference type="EMBL" id="JAUQSY010000020">
    <property type="protein sequence ID" value="MDO7877488.1"/>
    <property type="molecule type" value="Genomic_DNA"/>
</dbReference>
<protein>
    <submittedName>
        <fullName evidence="1">Uncharacterized protein</fullName>
    </submittedName>
</protein>
<name>A0ABT9BGT9_9BACT</name>
<evidence type="ECO:0000313" key="1">
    <source>
        <dbReference type="EMBL" id="MDO7877488.1"/>
    </source>
</evidence>